<evidence type="ECO:0000256" key="2">
    <source>
        <dbReference type="ARBA" id="ARBA00007448"/>
    </source>
</evidence>
<proteinExistence type="inferred from homology"/>
<dbReference type="GO" id="GO:0005524">
    <property type="term" value="F:ATP binding"/>
    <property type="evidence" value="ECO:0007669"/>
    <property type="project" value="UniProtKB-KW"/>
</dbReference>
<protein>
    <recommendedName>
        <fullName evidence="8">AAA+ ATPase domain-containing protein</fullName>
    </recommendedName>
</protein>
<comment type="catalytic activity">
    <reaction evidence="5">
        <text>ATP + H2O = ADP + phosphate + H(+)</text>
        <dbReference type="Rhea" id="RHEA:13065"/>
        <dbReference type="ChEBI" id="CHEBI:15377"/>
        <dbReference type="ChEBI" id="CHEBI:15378"/>
        <dbReference type="ChEBI" id="CHEBI:30616"/>
        <dbReference type="ChEBI" id="CHEBI:43474"/>
        <dbReference type="ChEBI" id="CHEBI:456216"/>
    </reaction>
</comment>
<dbReference type="Proteomes" id="UP001279734">
    <property type="component" value="Unassembled WGS sequence"/>
</dbReference>
<evidence type="ECO:0000256" key="5">
    <source>
        <dbReference type="ARBA" id="ARBA00049360"/>
    </source>
</evidence>
<dbReference type="InterPro" id="IPR050747">
    <property type="entry name" value="Mitochondrial_chaperone_BCS1"/>
</dbReference>
<dbReference type="GO" id="GO:0006950">
    <property type="term" value="P:response to stress"/>
    <property type="evidence" value="ECO:0007669"/>
    <property type="project" value="UniProtKB-ARBA"/>
</dbReference>
<dbReference type="InterPro" id="IPR003593">
    <property type="entry name" value="AAA+_ATPase"/>
</dbReference>
<dbReference type="InterPro" id="IPR027417">
    <property type="entry name" value="P-loop_NTPase"/>
</dbReference>
<dbReference type="Pfam" id="PF25568">
    <property type="entry name" value="AAA_lid_At3g28540"/>
    <property type="match status" value="1"/>
</dbReference>
<comment type="caution">
    <text evidence="9">The sequence shown here is derived from an EMBL/GenBank/DDBJ whole genome shotgun (WGS) entry which is preliminary data.</text>
</comment>
<dbReference type="InterPro" id="IPR058017">
    <property type="entry name" value="At3g28540-like_C"/>
</dbReference>
<feature type="domain" description="AAA+ ATPase" evidence="8">
    <location>
        <begin position="246"/>
        <end position="381"/>
    </location>
</feature>
<name>A0AAD3SQZ1_NEPGR</name>
<dbReference type="Gene3D" id="3.40.50.300">
    <property type="entry name" value="P-loop containing nucleotide triphosphate hydrolases"/>
    <property type="match status" value="1"/>
</dbReference>
<keyword evidence="3" id="KW-0378">Hydrolase</keyword>
<evidence type="ECO:0000256" key="1">
    <source>
        <dbReference type="ARBA" id="ARBA00001946"/>
    </source>
</evidence>
<comment type="cofactor">
    <cofactor evidence="1">
        <name>Mg(2+)</name>
        <dbReference type="ChEBI" id="CHEBI:18420"/>
    </cofactor>
</comment>
<dbReference type="InterPro" id="IPR003959">
    <property type="entry name" value="ATPase_AAA_core"/>
</dbReference>
<comment type="similarity">
    <text evidence="2">Belongs to the AAA ATPase family. BCS1 subfamily.</text>
</comment>
<evidence type="ECO:0000313" key="10">
    <source>
        <dbReference type="Proteomes" id="UP001279734"/>
    </source>
</evidence>
<dbReference type="AlphaFoldDB" id="A0AAD3SQZ1"/>
<dbReference type="SMART" id="SM00382">
    <property type="entry name" value="AAA"/>
    <property type="match status" value="1"/>
</dbReference>
<dbReference type="Pfam" id="PF14363">
    <property type="entry name" value="AAA_assoc"/>
    <property type="match status" value="1"/>
</dbReference>
<sequence>MYSFQEMPSASSLFSAYASLSATLMLVRSAANELIPQPIRRYLQSAVGELFRRRSNQLTLVVEEGETMAQNQVYKACEIYLRTKISPSTDRLKVSKAPKENHLTISFEKGEKLDDVFDGIELKWKFVCLESDRRNDDSGSSSSSRQESRHFELCFDKKFKDKVLNSYLPFVMSRSKDIKEGEKVLKLCTLGNRYAGGNIYWETIILDHPSTFETLAMDPGLKKAIMDDLDRFVRRREFYKRVGRAWKRGYLLYGPPGTGKSSLIAAIANHLKFDIYDLQLGNLMRDSDLRRLLLSTGNRSILVIEDIDCSVELPDRNNVDGKKAPEVQLTLSGLLNFIDGLWSSCGDERIIIFTTNNKDKLDPALLRPGRMDMHIHMSYLTTQGFKILASNYLGITGYHRLVEEIEKLIATTSITPAQVAEELMRSEEPNVALEGVCRLLKRKIMEKEEEVKIEDANGSVECLGCKRQKIES</sequence>
<accession>A0AAD3SQZ1</accession>
<evidence type="ECO:0000256" key="4">
    <source>
        <dbReference type="ARBA" id="ARBA00022842"/>
    </source>
</evidence>
<dbReference type="EMBL" id="BSYO01000014">
    <property type="protein sequence ID" value="GMH14882.1"/>
    <property type="molecule type" value="Genomic_DNA"/>
</dbReference>
<feature type="coiled-coil region" evidence="7">
    <location>
        <begin position="430"/>
        <end position="457"/>
    </location>
</feature>
<keyword evidence="10" id="KW-1185">Reference proteome</keyword>
<dbReference type="InterPro" id="IPR025753">
    <property type="entry name" value="AAA_N_dom"/>
</dbReference>
<evidence type="ECO:0000256" key="3">
    <source>
        <dbReference type="ARBA" id="ARBA00022801"/>
    </source>
</evidence>
<evidence type="ECO:0000256" key="7">
    <source>
        <dbReference type="SAM" id="Coils"/>
    </source>
</evidence>
<keyword evidence="6" id="KW-0547">Nucleotide-binding</keyword>
<evidence type="ECO:0000256" key="6">
    <source>
        <dbReference type="RuleBase" id="RU003651"/>
    </source>
</evidence>
<dbReference type="GO" id="GO:0016887">
    <property type="term" value="F:ATP hydrolysis activity"/>
    <property type="evidence" value="ECO:0007669"/>
    <property type="project" value="InterPro"/>
</dbReference>
<dbReference type="SUPFAM" id="SSF52540">
    <property type="entry name" value="P-loop containing nucleoside triphosphate hydrolases"/>
    <property type="match status" value="1"/>
</dbReference>
<dbReference type="InterPro" id="IPR003960">
    <property type="entry name" value="ATPase_AAA_CS"/>
</dbReference>
<dbReference type="PANTHER" id="PTHR23070">
    <property type="entry name" value="BCS1 AAA-TYPE ATPASE"/>
    <property type="match status" value="1"/>
</dbReference>
<reference evidence="9" key="1">
    <citation type="submission" date="2023-05" db="EMBL/GenBank/DDBJ databases">
        <title>Nepenthes gracilis genome sequencing.</title>
        <authorList>
            <person name="Fukushima K."/>
        </authorList>
    </citation>
    <scope>NUCLEOTIDE SEQUENCE</scope>
    <source>
        <strain evidence="9">SING2019-196</strain>
    </source>
</reference>
<dbReference type="Pfam" id="PF00004">
    <property type="entry name" value="AAA"/>
    <property type="match status" value="1"/>
</dbReference>
<keyword evidence="7" id="KW-0175">Coiled coil</keyword>
<dbReference type="PROSITE" id="PS00674">
    <property type="entry name" value="AAA"/>
    <property type="match status" value="1"/>
</dbReference>
<evidence type="ECO:0000313" key="9">
    <source>
        <dbReference type="EMBL" id="GMH14882.1"/>
    </source>
</evidence>
<keyword evidence="6" id="KW-0067">ATP-binding</keyword>
<dbReference type="Gene3D" id="6.10.280.40">
    <property type="match status" value="1"/>
</dbReference>
<keyword evidence="4" id="KW-0460">Magnesium</keyword>
<evidence type="ECO:0000259" key="8">
    <source>
        <dbReference type="SMART" id="SM00382"/>
    </source>
</evidence>
<organism evidence="9 10">
    <name type="scientific">Nepenthes gracilis</name>
    <name type="common">Slender pitcher plant</name>
    <dbReference type="NCBI Taxonomy" id="150966"/>
    <lineage>
        <taxon>Eukaryota</taxon>
        <taxon>Viridiplantae</taxon>
        <taxon>Streptophyta</taxon>
        <taxon>Embryophyta</taxon>
        <taxon>Tracheophyta</taxon>
        <taxon>Spermatophyta</taxon>
        <taxon>Magnoliopsida</taxon>
        <taxon>eudicotyledons</taxon>
        <taxon>Gunneridae</taxon>
        <taxon>Pentapetalae</taxon>
        <taxon>Caryophyllales</taxon>
        <taxon>Nepenthaceae</taxon>
        <taxon>Nepenthes</taxon>
    </lineage>
</organism>
<gene>
    <name evidence="9" type="ORF">Nepgr_016723</name>
</gene>
<dbReference type="CDD" id="cd19510">
    <property type="entry name" value="RecA-like_BCS1"/>
    <property type="match status" value="1"/>
</dbReference>